<evidence type="ECO:0000313" key="1">
    <source>
        <dbReference type="EMBL" id="XCA34998.1"/>
    </source>
</evidence>
<organism evidence="1">
    <name type="scientific">Wolbachia endosymbiont of Oeneis ivallda</name>
    <dbReference type="NCBI Taxonomy" id="3171168"/>
    <lineage>
        <taxon>Bacteria</taxon>
        <taxon>Pseudomonadati</taxon>
        <taxon>Pseudomonadota</taxon>
        <taxon>Alphaproteobacteria</taxon>
        <taxon>Rickettsiales</taxon>
        <taxon>Anaplasmataceae</taxon>
        <taxon>Wolbachieae</taxon>
        <taxon>Wolbachia</taxon>
    </lineage>
</organism>
<name>A0AAU7YQ67_9RICK</name>
<proteinExistence type="predicted"/>
<reference evidence="1" key="1">
    <citation type="submission" date="2024-06" db="EMBL/GenBank/DDBJ databases">
        <title>Genome assembly of the Oeneis chryxus ivallda.</title>
        <authorList>
            <person name="MacDonald Z."/>
            <person name="Shaffer H.B."/>
            <person name="Gillespie T."/>
            <person name="Marimuthu M.P.A."/>
            <person name="Nguyen O."/>
            <person name="Fairbairn C.W."/>
            <person name="Seligmann W.E."/>
            <person name="Escalona M."/>
            <person name="Miller C."/>
            <person name="Toffelmier E."/>
        </authorList>
    </citation>
    <scope>NUCLEOTIDE SEQUENCE</scope>
    <source>
        <strain evidence="1">CCGP_102_HBS-TG_Oc004</strain>
    </source>
</reference>
<dbReference type="AlphaFoldDB" id="A0AAU7YQ67"/>
<sequence>MPDINIGKLHITDPEFEQETRLLEKHFHDRTIQPISEFKKVGEKEAGCSSGFQAEHEYNENEGDKAPFMIKSVLNHTLTEEEKQSKLEQFKKSFY</sequence>
<protein>
    <submittedName>
        <fullName evidence="1">Uncharacterized protein</fullName>
    </submittedName>
</protein>
<accession>A0AAU7YQ67</accession>
<gene>
    <name evidence="1" type="ORF">ABS861_06605</name>
</gene>
<dbReference type="EMBL" id="CP158587">
    <property type="protein sequence ID" value="XCA34998.1"/>
    <property type="molecule type" value="Genomic_DNA"/>
</dbReference>